<sequence length="319" mass="35749">MKKEELETILGRGRPGFDLGPIEDQLHDLASERQFPDVAIIHCIARIEESAPALRAIITRAAEGEHLSRDDEMLLLRGIYILGGARDTGTFGPLLRLLRRPGRELDDLLGDVVTESMARIAAGVFDGDADALFSFISNPSVDEYVRDAVLGAATFLTWEGRIERNRMRDFLERFHTERLADDDDFAWIAWLDAIARLGLRDLAPLVYSAWDDGRIPEGVIDRSDFEDDLLAAEQSPNDIDRFERAGLGYIDDVLEALEWTSHLEYFGKEDLQSPLPEQTWLDELSSLTAPVTNPWRHVGRNDPCPCGSGKKAKKCCLAN</sequence>
<reference evidence="1 2" key="1">
    <citation type="submission" date="2022-03" db="EMBL/GenBank/DDBJ databases">
        <authorList>
            <person name="Brunel B."/>
        </authorList>
    </citation>
    <scope>NUCLEOTIDE SEQUENCE [LARGE SCALE GENOMIC DNA]</scope>
    <source>
        <strain evidence="1">STM5069sample</strain>
    </source>
</reference>
<name>A0ABN8JV14_9HYPH</name>
<dbReference type="Pfam" id="PF06685">
    <property type="entry name" value="DUF1186"/>
    <property type="match status" value="1"/>
</dbReference>
<comment type="caution">
    <text evidence="1">The sequence shown here is derived from an EMBL/GenBank/DDBJ whole genome shotgun (WGS) entry which is preliminary data.</text>
</comment>
<evidence type="ECO:0000313" key="2">
    <source>
        <dbReference type="Proteomes" id="UP001153050"/>
    </source>
</evidence>
<proteinExistence type="predicted"/>
<keyword evidence="2" id="KW-1185">Reference proteome</keyword>
<gene>
    <name evidence="1" type="ORF">MES5069_280069</name>
</gene>
<dbReference type="SUPFAM" id="SSF103642">
    <property type="entry name" value="Sec-C motif"/>
    <property type="match status" value="1"/>
</dbReference>
<organism evidence="1 2">
    <name type="scientific">Mesorhizobium escarrei</name>
    <dbReference type="NCBI Taxonomy" id="666018"/>
    <lineage>
        <taxon>Bacteria</taxon>
        <taxon>Pseudomonadati</taxon>
        <taxon>Pseudomonadota</taxon>
        <taxon>Alphaproteobacteria</taxon>
        <taxon>Hyphomicrobiales</taxon>
        <taxon>Phyllobacteriaceae</taxon>
        <taxon>Mesorhizobium</taxon>
    </lineage>
</organism>
<protein>
    <submittedName>
        <fullName evidence="1">SEC-C motif domain protein</fullName>
    </submittedName>
</protein>
<dbReference type="Proteomes" id="UP001153050">
    <property type="component" value="Unassembled WGS sequence"/>
</dbReference>
<dbReference type="InterPro" id="IPR004027">
    <property type="entry name" value="SEC_C_motif"/>
</dbReference>
<dbReference type="EMBL" id="CAKXZT010000122">
    <property type="protein sequence ID" value="CAH2401292.1"/>
    <property type="molecule type" value="Genomic_DNA"/>
</dbReference>
<dbReference type="InterPro" id="IPR010602">
    <property type="entry name" value="DUF1186"/>
</dbReference>
<accession>A0ABN8JV14</accession>
<dbReference type="Pfam" id="PF02810">
    <property type="entry name" value="SEC-C"/>
    <property type="match status" value="1"/>
</dbReference>
<dbReference type="RefSeq" id="WP_254018667.1">
    <property type="nucleotide sequence ID" value="NZ_CAKXZT010000122.1"/>
</dbReference>
<evidence type="ECO:0000313" key="1">
    <source>
        <dbReference type="EMBL" id="CAH2401292.1"/>
    </source>
</evidence>
<dbReference type="Gene3D" id="3.10.450.50">
    <property type="match status" value="1"/>
</dbReference>